<dbReference type="Proteomes" id="UP000515663">
    <property type="component" value="Chromosome"/>
</dbReference>
<keyword evidence="2" id="KW-1185">Reference proteome</keyword>
<dbReference type="RefSeq" id="WP_219849317.1">
    <property type="nucleotide sequence ID" value="NZ_CP059491.1"/>
</dbReference>
<organism evidence="1 2">
    <name type="scientific">Gordonia jinghuaiqii</name>
    <dbReference type="NCBI Taxonomy" id="2758710"/>
    <lineage>
        <taxon>Bacteria</taxon>
        <taxon>Bacillati</taxon>
        <taxon>Actinomycetota</taxon>
        <taxon>Actinomycetes</taxon>
        <taxon>Mycobacteriales</taxon>
        <taxon>Gordoniaceae</taxon>
        <taxon>Gordonia</taxon>
    </lineage>
</organism>
<name>A0A7D7LVZ7_9ACTN</name>
<accession>A0A7D7LVZ7</accession>
<protein>
    <submittedName>
        <fullName evidence="1">Uncharacterized protein</fullName>
    </submittedName>
</protein>
<gene>
    <name evidence="1" type="ORF">H1R19_13735</name>
</gene>
<dbReference type="KEGG" id="gji:H1R19_13735"/>
<sequence>MPASVVVDGGRQESWTPPAPDARLVVAVGSNAAPDVLRRKLRHLPAAAPTRLVRVRVTNITVGHSAHVAARGYVPAAPVFAGQTSLVTIAAWLTPAQAEALDATEPNYDRRTVNTHDHPLIPVGPPHPGGALVALPDEFDMYVSRHGVLADPMTHTTLPFGPQSRILGWLHDRLRHAALSGPAAQVCAQLATGGNAASMTARIHDAGLARRAWTGDRYAGGGGL</sequence>
<evidence type="ECO:0000313" key="2">
    <source>
        <dbReference type="Proteomes" id="UP000515663"/>
    </source>
</evidence>
<dbReference type="AlphaFoldDB" id="A0A7D7LVZ7"/>
<evidence type="ECO:0000313" key="1">
    <source>
        <dbReference type="EMBL" id="QMT00014.1"/>
    </source>
</evidence>
<dbReference type="EMBL" id="CP059491">
    <property type="protein sequence ID" value="QMT00014.1"/>
    <property type="molecule type" value="Genomic_DNA"/>
</dbReference>
<reference evidence="2" key="1">
    <citation type="submission" date="2020-07" db="EMBL/GenBank/DDBJ databases">
        <title>novel species isolated from the respiratory tract of Marmot.</title>
        <authorList>
            <person name="Zhang G."/>
        </authorList>
    </citation>
    <scope>NUCLEOTIDE SEQUENCE [LARGE SCALE GENOMIC DNA]</scope>
    <source>
        <strain evidence="2">686</strain>
    </source>
</reference>
<proteinExistence type="predicted"/>